<comment type="caution">
    <text evidence="1">The sequence shown here is derived from an EMBL/GenBank/DDBJ whole genome shotgun (WGS) entry which is preliminary data.</text>
</comment>
<reference evidence="1 2" key="1">
    <citation type="submission" date="2021-03" db="EMBL/GenBank/DDBJ databases">
        <title>Winogradskyella sp. nov., isolated from costal sediment.</title>
        <authorList>
            <person name="Gao C."/>
        </authorList>
    </citation>
    <scope>NUCLEOTIDE SEQUENCE [LARGE SCALE GENOMIC DNA]</scope>
    <source>
        <strain evidence="1 2">DF17</strain>
    </source>
</reference>
<accession>A0ABS3T1V8</accession>
<gene>
    <name evidence="1" type="ORF">J4050_05840</name>
</gene>
<dbReference type="Proteomes" id="UP000676776">
    <property type="component" value="Unassembled WGS sequence"/>
</dbReference>
<protein>
    <submittedName>
        <fullName evidence="1">Lacal_2735 family protein</fullName>
    </submittedName>
</protein>
<dbReference type="NCBIfam" id="NF033487">
    <property type="entry name" value="Lacal_2735_fam"/>
    <property type="match status" value="1"/>
</dbReference>
<keyword evidence="2" id="KW-1185">Reference proteome</keyword>
<dbReference type="RefSeq" id="WP_208153213.1">
    <property type="nucleotide sequence ID" value="NZ_JAGEVF010000003.1"/>
</dbReference>
<dbReference type="InterPro" id="IPR045493">
    <property type="entry name" value="DUF6435"/>
</dbReference>
<dbReference type="EMBL" id="JAGEVF010000003">
    <property type="protein sequence ID" value="MBO3116259.1"/>
    <property type="molecule type" value="Genomic_DNA"/>
</dbReference>
<organism evidence="1 2">
    <name type="scientific">Winogradskyella pelagia</name>
    <dbReference type="NCBI Taxonomy" id="2819984"/>
    <lineage>
        <taxon>Bacteria</taxon>
        <taxon>Pseudomonadati</taxon>
        <taxon>Bacteroidota</taxon>
        <taxon>Flavobacteriia</taxon>
        <taxon>Flavobacteriales</taxon>
        <taxon>Flavobacteriaceae</taxon>
        <taxon>Winogradskyella</taxon>
    </lineage>
</organism>
<sequence>MGNTDKLLTKKHELKRRYLELIEDAYNFKQLDDALSDFAEFKATKVLYKINKLKFVVTEKASMA</sequence>
<proteinExistence type="predicted"/>
<evidence type="ECO:0000313" key="2">
    <source>
        <dbReference type="Proteomes" id="UP000676776"/>
    </source>
</evidence>
<name>A0ABS3T1V8_9FLAO</name>
<evidence type="ECO:0000313" key="1">
    <source>
        <dbReference type="EMBL" id="MBO3116259.1"/>
    </source>
</evidence>